<sequence length="395" mass="44635">MSIVGPRTSLNFFNFGRSAAQTGISALLRPQSRFAFTTLKPQTVKWITHGKPHSIALAPIQRSSFPFAGRNSLQSNKGFNVHLNMSSRNFHYSTPKGIINPRNFGEKQPRLQIYKISPIFIFLSGLGFFVLLFALLPFIFTTFFPIIILAIVVYQFNRWRRNAFNKQLLRALRSSSLHTKMGTINSLRVGKIEERLKMNSGNHDLLQTILNNSLSDASSFSNSFNSLQEVKRLQQFVKNRVLEAIETDENGIRNFFLGNDVKTWLDQNYDILIATDEYASFSRGHHGSIISQIKFPLYLKSSKNPKKHLADVIVASLAVRKNNAEQSNYFMFLGDMPAPDTDCPMVIAVQSVGLLASRQFLITTPGKSGEWQSKYDISTTTDGFNEYTVRNKGSI</sequence>
<dbReference type="KEGG" id="zmk:HG535_0C02740"/>
<dbReference type="RefSeq" id="XP_037143650.1">
    <property type="nucleotide sequence ID" value="XM_037287755.1"/>
</dbReference>
<keyword evidence="1" id="KW-0472">Membrane</keyword>
<keyword evidence="1" id="KW-1133">Transmembrane helix</keyword>
<dbReference type="EMBL" id="CP058606">
    <property type="protein sequence ID" value="QLG71922.1"/>
    <property type="molecule type" value="Genomic_DNA"/>
</dbReference>
<keyword evidence="3" id="KW-1185">Reference proteome</keyword>
<evidence type="ECO:0000256" key="1">
    <source>
        <dbReference type="SAM" id="Phobius"/>
    </source>
</evidence>
<proteinExistence type="predicted"/>
<evidence type="ECO:0000313" key="2">
    <source>
        <dbReference type="EMBL" id="QLG71922.1"/>
    </source>
</evidence>
<organism evidence="2 3">
    <name type="scientific">Zygotorulaspora mrakii</name>
    <name type="common">Zygosaccharomyces mrakii</name>
    <dbReference type="NCBI Taxonomy" id="42260"/>
    <lineage>
        <taxon>Eukaryota</taxon>
        <taxon>Fungi</taxon>
        <taxon>Dikarya</taxon>
        <taxon>Ascomycota</taxon>
        <taxon>Saccharomycotina</taxon>
        <taxon>Saccharomycetes</taxon>
        <taxon>Saccharomycetales</taxon>
        <taxon>Saccharomycetaceae</taxon>
        <taxon>Zygotorulaspora</taxon>
    </lineage>
</organism>
<evidence type="ECO:0000313" key="3">
    <source>
        <dbReference type="Proteomes" id="UP000509704"/>
    </source>
</evidence>
<gene>
    <name evidence="2" type="ORF">HG535_0C02740</name>
</gene>
<accession>A0A7H9B2D6</accession>
<feature type="transmembrane region" description="Helical" evidence="1">
    <location>
        <begin position="138"/>
        <end position="156"/>
    </location>
</feature>
<reference evidence="2 3" key="1">
    <citation type="submission" date="2020-07" db="EMBL/GenBank/DDBJ databases">
        <title>The yeast mating-type switching endonuclease HO is a domesticated member of an unorthodox homing genetic element family.</title>
        <authorList>
            <person name="Coughlan A.Y."/>
            <person name="Lombardi L."/>
            <person name="Braun-Galleani S."/>
            <person name="Martos A.R."/>
            <person name="Galeote V."/>
            <person name="Bigey F."/>
            <person name="Dequin S."/>
            <person name="Byrne K.P."/>
            <person name="Wolfe K.H."/>
        </authorList>
    </citation>
    <scope>NUCLEOTIDE SEQUENCE [LARGE SCALE GENOMIC DNA]</scope>
    <source>
        <strain evidence="2 3">NRRL Y-6702</strain>
    </source>
</reference>
<dbReference type="Proteomes" id="UP000509704">
    <property type="component" value="Chromosome 3"/>
</dbReference>
<feature type="transmembrane region" description="Helical" evidence="1">
    <location>
        <begin position="113"/>
        <end position="132"/>
    </location>
</feature>
<dbReference type="GeneID" id="59235619"/>
<dbReference type="OrthoDB" id="4067755at2759"/>
<name>A0A7H9B2D6_ZYGMR</name>
<keyword evidence="1" id="KW-0812">Transmembrane</keyword>
<dbReference type="AlphaFoldDB" id="A0A7H9B2D6"/>
<protein>
    <submittedName>
        <fullName evidence="2">Uncharacterized protein</fullName>
    </submittedName>
</protein>